<dbReference type="WBParaSite" id="maker-unitig_19424-snap-gene-0.1-mRNA-1">
    <property type="protein sequence ID" value="maker-unitig_19424-snap-gene-0.1-mRNA-1"/>
    <property type="gene ID" value="maker-unitig_19424-snap-gene-0.1"/>
</dbReference>
<dbReference type="GO" id="GO:0004714">
    <property type="term" value="F:transmembrane receptor protein tyrosine kinase activity"/>
    <property type="evidence" value="ECO:0007669"/>
    <property type="project" value="TreeGrafter"/>
</dbReference>
<reference evidence="3" key="1">
    <citation type="submission" date="2016-11" db="UniProtKB">
        <authorList>
            <consortium name="WormBaseParasite"/>
        </authorList>
    </citation>
    <scope>IDENTIFICATION</scope>
</reference>
<dbReference type="InterPro" id="IPR020635">
    <property type="entry name" value="Tyr_kinase_cat_dom"/>
</dbReference>
<dbReference type="Gene3D" id="1.10.510.10">
    <property type="entry name" value="Transferase(Phosphotransferase) domain 1"/>
    <property type="match status" value="2"/>
</dbReference>
<dbReference type="PANTHER" id="PTHR24416:SF631">
    <property type="entry name" value="SERINE_THREONINE_TYROSINE KINASE 1"/>
    <property type="match status" value="1"/>
</dbReference>
<feature type="domain" description="Protein kinase" evidence="1">
    <location>
        <begin position="1"/>
        <end position="147"/>
    </location>
</feature>
<dbReference type="InterPro" id="IPR050122">
    <property type="entry name" value="RTK"/>
</dbReference>
<dbReference type="GO" id="GO:0005524">
    <property type="term" value="F:ATP binding"/>
    <property type="evidence" value="ECO:0007669"/>
    <property type="project" value="InterPro"/>
</dbReference>
<dbReference type="AlphaFoldDB" id="A0A1I8F3Q3"/>
<evidence type="ECO:0000313" key="2">
    <source>
        <dbReference type="Proteomes" id="UP000095280"/>
    </source>
</evidence>
<evidence type="ECO:0000259" key="1">
    <source>
        <dbReference type="PROSITE" id="PS50011"/>
    </source>
</evidence>
<dbReference type="InterPro" id="IPR000719">
    <property type="entry name" value="Prot_kinase_dom"/>
</dbReference>
<dbReference type="PANTHER" id="PTHR24416">
    <property type="entry name" value="TYROSINE-PROTEIN KINASE RECEPTOR"/>
    <property type="match status" value="1"/>
</dbReference>
<keyword evidence="2" id="KW-1185">Reference proteome</keyword>
<dbReference type="SUPFAM" id="SSF56112">
    <property type="entry name" value="Protein kinase-like (PK-like)"/>
    <property type="match status" value="1"/>
</dbReference>
<dbReference type="GO" id="GO:0043235">
    <property type="term" value="C:receptor complex"/>
    <property type="evidence" value="ECO:0007669"/>
    <property type="project" value="TreeGrafter"/>
</dbReference>
<evidence type="ECO:0000313" key="3">
    <source>
        <dbReference type="WBParaSite" id="maker-unitig_19424-snap-gene-0.1-mRNA-1"/>
    </source>
</evidence>
<protein>
    <submittedName>
        <fullName evidence="3">Protein kinase domain-containing protein</fullName>
    </submittedName>
</protein>
<dbReference type="GO" id="GO:0005886">
    <property type="term" value="C:plasma membrane"/>
    <property type="evidence" value="ECO:0007669"/>
    <property type="project" value="TreeGrafter"/>
</dbReference>
<name>A0A1I8F3Q3_9PLAT</name>
<dbReference type="InterPro" id="IPR011009">
    <property type="entry name" value="Kinase-like_dom_sf"/>
</dbReference>
<dbReference type="PROSITE" id="PS50011">
    <property type="entry name" value="PROTEIN_KINASE_DOM"/>
    <property type="match status" value="1"/>
</dbReference>
<dbReference type="Proteomes" id="UP000095280">
    <property type="component" value="Unplaced"/>
</dbReference>
<dbReference type="Pfam" id="PF07714">
    <property type="entry name" value="PK_Tyr_Ser-Thr"/>
    <property type="match status" value="2"/>
</dbReference>
<organism evidence="2 3">
    <name type="scientific">Macrostomum lignano</name>
    <dbReference type="NCBI Taxonomy" id="282301"/>
    <lineage>
        <taxon>Eukaryota</taxon>
        <taxon>Metazoa</taxon>
        <taxon>Spiralia</taxon>
        <taxon>Lophotrochozoa</taxon>
        <taxon>Platyhelminthes</taxon>
        <taxon>Rhabditophora</taxon>
        <taxon>Macrostomorpha</taxon>
        <taxon>Macrostomida</taxon>
        <taxon>Macrostomidae</taxon>
        <taxon>Macrostomum</taxon>
    </lineage>
</organism>
<dbReference type="GO" id="GO:0007169">
    <property type="term" value="P:cell surface receptor protein tyrosine kinase signaling pathway"/>
    <property type="evidence" value="ECO:0007669"/>
    <property type="project" value="TreeGrafter"/>
</dbReference>
<sequence>WTFCRWPAACSTWRPRSSSTAILAARNILVGERNCVKVADFGLSRAIGDYDGGEYMAQQGAKFPIKWTSPEAALFWAASPSSRTSGPLASLSTRWSPMARNWRPDTDATAAANCSEELYDIMLNCWDETPEERPTFAHLAQYFEDFFPSTDSGYRATAEKLALNQIRNCIPNIEKL</sequence>
<dbReference type="InterPro" id="IPR001245">
    <property type="entry name" value="Ser-Thr/Tyr_kinase_cat_dom"/>
</dbReference>
<accession>A0A1I8F3Q3</accession>
<dbReference type="SMART" id="SM00219">
    <property type="entry name" value="TyrKc"/>
    <property type="match status" value="1"/>
</dbReference>
<proteinExistence type="predicted"/>